<protein>
    <recommendedName>
        <fullName evidence="1">DUF6593 domain-containing protein</fullName>
    </recommendedName>
</protein>
<keyword evidence="3" id="KW-1185">Reference proteome</keyword>
<evidence type="ECO:0000259" key="1">
    <source>
        <dbReference type="Pfam" id="PF20236"/>
    </source>
</evidence>
<gene>
    <name evidence="2" type="ORF">AMATHDRAFT_4696</name>
</gene>
<evidence type="ECO:0000313" key="2">
    <source>
        <dbReference type="EMBL" id="PFH49690.1"/>
    </source>
</evidence>
<dbReference type="Proteomes" id="UP000242287">
    <property type="component" value="Unassembled WGS sequence"/>
</dbReference>
<organism evidence="2 3">
    <name type="scientific">Amanita thiersii Skay4041</name>
    <dbReference type="NCBI Taxonomy" id="703135"/>
    <lineage>
        <taxon>Eukaryota</taxon>
        <taxon>Fungi</taxon>
        <taxon>Dikarya</taxon>
        <taxon>Basidiomycota</taxon>
        <taxon>Agaricomycotina</taxon>
        <taxon>Agaricomycetes</taxon>
        <taxon>Agaricomycetidae</taxon>
        <taxon>Agaricales</taxon>
        <taxon>Pluteineae</taxon>
        <taxon>Amanitaceae</taxon>
        <taxon>Amanita</taxon>
    </lineage>
</organism>
<sequence>MLLLSPTEEDAGGKRHVLSHSKSLSDLSLFSPPPTHPSIFYGSASITPPGYLQAHRPSTNITYTFTPNVNVPNCMVLSPPSYVGHPHSPYWISVSMNCFTPSSYITTIRRSSLDGELVGDFELGISAVKKPTLCIRGNEYFLSDVLESNHRLFRNAWCYRVTDTERTVCIYWDEMSNNGAIACFSSKDKTVTNLLARFLPPVYLRKQGRSQQYTRLEVTPIGHDFLDDIVMSALIIERMRTTPSVRGLPKS</sequence>
<dbReference type="EMBL" id="KZ302022">
    <property type="protein sequence ID" value="PFH49690.1"/>
    <property type="molecule type" value="Genomic_DNA"/>
</dbReference>
<accession>A0A2A9NPP5</accession>
<dbReference type="OrthoDB" id="3174721at2759"/>
<evidence type="ECO:0000313" key="3">
    <source>
        <dbReference type="Proteomes" id="UP000242287"/>
    </source>
</evidence>
<dbReference type="AlphaFoldDB" id="A0A2A9NPP5"/>
<reference evidence="2 3" key="1">
    <citation type="submission" date="2014-02" db="EMBL/GenBank/DDBJ databases">
        <title>Transposable element dynamics among asymbiotic and ectomycorrhizal Amanita fungi.</title>
        <authorList>
            <consortium name="DOE Joint Genome Institute"/>
            <person name="Hess J."/>
            <person name="Skrede I."/>
            <person name="Wolfe B."/>
            <person name="LaButti K."/>
            <person name="Ohm R.A."/>
            <person name="Grigoriev I.V."/>
            <person name="Pringle A."/>
        </authorList>
    </citation>
    <scope>NUCLEOTIDE SEQUENCE [LARGE SCALE GENOMIC DNA]</scope>
    <source>
        <strain evidence="2 3">SKay4041</strain>
    </source>
</reference>
<dbReference type="Pfam" id="PF20236">
    <property type="entry name" value="DUF6593"/>
    <property type="match status" value="1"/>
</dbReference>
<proteinExistence type="predicted"/>
<dbReference type="InterPro" id="IPR046528">
    <property type="entry name" value="DUF6593"/>
</dbReference>
<name>A0A2A9NPP5_9AGAR</name>
<feature type="domain" description="DUF6593" evidence="1">
    <location>
        <begin position="102"/>
        <end position="240"/>
    </location>
</feature>